<dbReference type="OrthoDB" id="1107273at2759"/>
<dbReference type="EMBL" id="JAAMPC010000017">
    <property type="protein sequence ID" value="KAG2249168.1"/>
    <property type="molecule type" value="Genomic_DNA"/>
</dbReference>
<dbReference type="Proteomes" id="UP000886595">
    <property type="component" value="Unassembled WGS sequence"/>
</dbReference>
<evidence type="ECO:0000313" key="2">
    <source>
        <dbReference type="Proteomes" id="UP000886595"/>
    </source>
</evidence>
<sequence length="70" mass="7781">MLNGLRVKAKTMGCVGRRQVAFEVEKVGANSIVRDIAKSVMRDGRLQSYLALGGPAWLHSRIIRKATRQD</sequence>
<comment type="caution">
    <text evidence="1">The sequence shown here is derived from an EMBL/GenBank/DDBJ whole genome shotgun (WGS) entry which is preliminary data.</text>
</comment>
<gene>
    <name evidence="1" type="ORF">Bca52824_088796</name>
</gene>
<organism evidence="1 2">
    <name type="scientific">Brassica carinata</name>
    <name type="common">Ethiopian mustard</name>
    <name type="synonym">Abyssinian cabbage</name>
    <dbReference type="NCBI Taxonomy" id="52824"/>
    <lineage>
        <taxon>Eukaryota</taxon>
        <taxon>Viridiplantae</taxon>
        <taxon>Streptophyta</taxon>
        <taxon>Embryophyta</taxon>
        <taxon>Tracheophyta</taxon>
        <taxon>Spermatophyta</taxon>
        <taxon>Magnoliopsida</taxon>
        <taxon>eudicotyledons</taxon>
        <taxon>Gunneridae</taxon>
        <taxon>Pentapetalae</taxon>
        <taxon>rosids</taxon>
        <taxon>malvids</taxon>
        <taxon>Brassicales</taxon>
        <taxon>Brassicaceae</taxon>
        <taxon>Brassiceae</taxon>
        <taxon>Brassica</taxon>
    </lineage>
</organism>
<reference evidence="1 2" key="1">
    <citation type="submission" date="2020-02" db="EMBL/GenBank/DDBJ databases">
        <authorList>
            <person name="Ma Q."/>
            <person name="Huang Y."/>
            <person name="Song X."/>
            <person name="Pei D."/>
        </authorList>
    </citation>
    <scope>NUCLEOTIDE SEQUENCE [LARGE SCALE GENOMIC DNA]</scope>
    <source>
        <strain evidence="1">Sxm20200214</strain>
        <tissue evidence="1">Leaf</tissue>
    </source>
</reference>
<proteinExistence type="predicted"/>
<keyword evidence="2" id="KW-1185">Reference proteome</keyword>
<dbReference type="AlphaFoldDB" id="A0A8X7PEF9"/>
<accession>A0A8X7PEF9</accession>
<evidence type="ECO:0000313" key="1">
    <source>
        <dbReference type="EMBL" id="KAG2249168.1"/>
    </source>
</evidence>
<name>A0A8X7PEF9_BRACI</name>
<protein>
    <submittedName>
        <fullName evidence="1">Uncharacterized protein</fullName>
    </submittedName>
</protein>